<proteinExistence type="inferred from homology"/>
<feature type="repeat" description="PPR" evidence="3">
    <location>
        <begin position="264"/>
        <end position="298"/>
    </location>
</feature>
<accession>A0A484KCN8</accession>
<feature type="repeat" description="PPR" evidence="3">
    <location>
        <begin position="299"/>
        <end position="333"/>
    </location>
</feature>
<reference evidence="5 6" key="1">
    <citation type="submission" date="2018-04" db="EMBL/GenBank/DDBJ databases">
        <authorList>
            <person name="Vogel A."/>
        </authorList>
    </citation>
    <scope>NUCLEOTIDE SEQUENCE [LARGE SCALE GENOMIC DNA]</scope>
</reference>
<evidence type="ECO:0000256" key="4">
    <source>
        <dbReference type="SAM" id="MobiDB-lite"/>
    </source>
</evidence>
<dbReference type="Proteomes" id="UP000595140">
    <property type="component" value="Unassembled WGS sequence"/>
</dbReference>
<dbReference type="InterPro" id="IPR011990">
    <property type="entry name" value="TPR-like_helical_dom_sf"/>
</dbReference>
<dbReference type="EMBL" id="OOIL02000273">
    <property type="protein sequence ID" value="VFQ63130.1"/>
    <property type="molecule type" value="Genomic_DNA"/>
</dbReference>
<dbReference type="AlphaFoldDB" id="A0A484KCN8"/>
<feature type="repeat" description="PPR" evidence="3">
    <location>
        <begin position="438"/>
        <end position="472"/>
    </location>
</feature>
<evidence type="ECO:0008006" key="7">
    <source>
        <dbReference type="Google" id="ProtNLM"/>
    </source>
</evidence>
<evidence type="ECO:0000313" key="6">
    <source>
        <dbReference type="Proteomes" id="UP000595140"/>
    </source>
</evidence>
<dbReference type="PROSITE" id="PS51375">
    <property type="entry name" value="PPR"/>
    <property type="match status" value="9"/>
</dbReference>
<dbReference type="Pfam" id="PF12854">
    <property type="entry name" value="PPR_1"/>
    <property type="match status" value="1"/>
</dbReference>
<evidence type="ECO:0000313" key="5">
    <source>
        <dbReference type="EMBL" id="VFQ63130.1"/>
    </source>
</evidence>
<feature type="repeat" description="PPR" evidence="3">
    <location>
        <begin position="194"/>
        <end position="228"/>
    </location>
</feature>
<protein>
    <recommendedName>
        <fullName evidence="7">Pentacotripeptide-repeat region of PRORP domain-containing protein</fullName>
    </recommendedName>
</protein>
<dbReference type="InterPro" id="IPR002885">
    <property type="entry name" value="PPR_rpt"/>
</dbReference>
<comment type="similarity">
    <text evidence="1">Belongs to the PPR family. P subfamily.</text>
</comment>
<evidence type="ECO:0000256" key="1">
    <source>
        <dbReference type="ARBA" id="ARBA00007626"/>
    </source>
</evidence>
<dbReference type="InterPro" id="IPR050872">
    <property type="entry name" value="PPR_P_subfamily"/>
</dbReference>
<organism evidence="5 6">
    <name type="scientific">Cuscuta campestris</name>
    <dbReference type="NCBI Taxonomy" id="132261"/>
    <lineage>
        <taxon>Eukaryota</taxon>
        <taxon>Viridiplantae</taxon>
        <taxon>Streptophyta</taxon>
        <taxon>Embryophyta</taxon>
        <taxon>Tracheophyta</taxon>
        <taxon>Spermatophyta</taxon>
        <taxon>Magnoliopsida</taxon>
        <taxon>eudicotyledons</taxon>
        <taxon>Gunneridae</taxon>
        <taxon>Pentapetalae</taxon>
        <taxon>asterids</taxon>
        <taxon>lamiids</taxon>
        <taxon>Solanales</taxon>
        <taxon>Convolvulaceae</taxon>
        <taxon>Cuscuteae</taxon>
        <taxon>Cuscuta</taxon>
        <taxon>Cuscuta subgen. Grammica</taxon>
        <taxon>Cuscuta sect. Cleistogrammica</taxon>
    </lineage>
</organism>
<dbReference type="OrthoDB" id="185373at2759"/>
<dbReference type="Gene3D" id="1.25.40.10">
    <property type="entry name" value="Tetratricopeptide repeat domain"/>
    <property type="match status" value="5"/>
</dbReference>
<dbReference type="NCBIfam" id="TIGR00756">
    <property type="entry name" value="PPR"/>
    <property type="match status" value="9"/>
</dbReference>
<dbReference type="Pfam" id="PF01535">
    <property type="entry name" value="PPR"/>
    <property type="match status" value="2"/>
</dbReference>
<evidence type="ECO:0000256" key="2">
    <source>
        <dbReference type="ARBA" id="ARBA00022737"/>
    </source>
</evidence>
<feature type="repeat" description="PPR" evidence="3">
    <location>
        <begin position="334"/>
        <end position="368"/>
    </location>
</feature>
<gene>
    <name evidence="5" type="ORF">CCAM_LOCUS4906</name>
</gene>
<name>A0A484KCN8_9ASTE</name>
<dbReference type="Pfam" id="PF13041">
    <property type="entry name" value="PPR_2"/>
    <property type="match status" value="5"/>
</dbReference>
<feature type="region of interest" description="Disordered" evidence="4">
    <location>
        <begin position="1"/>
        <end position="22"/>
    </location>
</feature>
<evidence type="ECO:0000256" key="3">
    <source>
        <dbReference type="PROSITE-ProRule" id="PRU00708"/>
    </source>
</evidence>
<sequence length="541" mass="60902">MAIPARTAPAETGTYSPRRRFHSHPEIIPSANRNRVHSGHDFNSVRDFDHARELFDQMLRAQPLPSILQFTKLLSKIVKMKHYGAAVCLFKEMRNRGISVDSYALTILTDALCLTNQADCGFSVLGLFFKCGIEVSVVTFNTLIKGLCLNDRIVEAIELFKKLVREEVCQVDNFTYAILMNGLCKMIERGVSPGISIYNSLIQGLCNFCRWKEATKLINEMVGHNVYPDVLTFTILVDAFCKEGRLKDAEAIIQIMIQRNTYPDVITYNTLIEGYCLLGQMDDAQRTLGQMVENGVRPNVMNYNTLINGYCKRKVMDKAMHLFNEMPQKGLYPNTVTYTTVLQGLFLVGRCDAALNLFQDMQLSGHAPKFHTYCVLLTGLCDNGHIEEAMSVYSMLRSNGNGSHVFGSIMIDGLCKMGLLSIARGVLSNLIFKDQYLNVRAYTAMINGLCREGLVHEALDLLRRMGETDCLPDSFTYNVILKEFVRMRKIHEANMLLDEMSSKCISPDNHTLTLMNELLAFGTGNEPVPKVIRKFAANVLI</sequence>
<dbReference type="PANTHER" id="PTHR46128:SF358">
    <property type="entry name" value="TETRATRICOPEPTIDE REPEAT (TPR)-LIKE SUPERFAMILY PROTEIN"/>
    <property type="match status" value="1"/>
</dbReference>
<feature type="repeat" description="PPR" evidence="3">
    <location>
        <begin position="369"/>
        <end position="403"/>
    </location>
</feature>
<dbReference type="PANTHER" id="PTHR46128">
    <property type="entry name" value="MITOCHONDRIAL GROUP I INTRON SPLICING FACTOR CCM1"/>
    <property type="match status" value="1"/>
</dbReference>
<feature type="repeat" description="PPR" evidence="3">
    <location>
        <begin position="473"/>
        <end position="507"/>
    </location>
</feature>
<keyword evidence="2" id="KW-0677">Repeat</keyword>
<feature type="repeat" description="PPR" evidence="3">
    <location>
        <begin position="136"/>
        <end position="170"/>
    </location>
</feature>
<feature type="repeat" description="PPR" evidence="3">
    <location>
        <begin position="229"/>
        <end position="263"/>
    </location>
</feature>
<keyword evidence="6" id="KW-1185">Reference proteome</keyword>